<sequence length="135" mass="12565">MSHPLTRRIARTALLTAAGAATVIGAAGAASAVELPASPLGGVSNLDGESLGNTVDKAARGTTGMAGKAGGNAVAKTLPAAGKAVGNTGKTVIPAAQNLAGNTAGQAGGLVGDTATSATGKGLPSTGNLGGLPIR</sequence>
<gene>
    <name evidence="1" type="ORF">D8771_31305</name>
</gene>
<proteinExistence type="predicted"/>
<keyword evidence="1" id="KW-0067">ATP-binding</keyword>
<dbReference type="InterPro" id="IPR006311">
    <property type="entry name" value="TAT_signal"/>
</dbReference>
<dbReference type="RefSeq" id="WP_016469575.1">
    <property type="nucleotide sequence ID" value="NZ_BBQG01000021.1"/>
</dbReference>
<comment type="caution">
    <text evidence="1">The sequence shown here is derived from an EMBL/GenBank/DDBJ whole genome shotgun (WGS) entry which is preliminary data.</text>
</comment>
<evidence type="ECO:0000313" key="1">
    <source>
        <dbReference type="EMBL" id="TGG75515.1"/>
    </source>
</evidence>
<dbReference type="GO" id="GO:0005524">
    <property type="term" value="F:ATP binding"/>
    <property type="evidence" value="ECO:0007669"/>
    <property type="project" value="UniProtKB-KW"/>
</dbReference>
<name>A0A6C1C7C9_9ACTN</name>
<protein>
    <submittedName>
        <fullName evidence="1">ATP-binding protein</fullName>
    </submittedName>
</protein>
<reference evidence="1 2" key="1">
    <citation type="submission" date="2018-10" db="EMBL/GenBank/DDBJ databases">
        <title>Isolation of pseudouridimycin from Streptomyces albus DSM 40763.</title>
        <authorList>
            <person name="Rosenqvist P."/>
            <person name="Metsae-Ketelae M."/>
            <person name="Virta P."/>
        </authorList>
    </citation>
    <scope>NUCLEOTIDE SEQUENCE [LARGE SCALE GENOMIC DNA]</scope>
    <source>
        <strain evidence="1 2">DSM 40763</strain>
    </source>
</reference>
<dbReference type="GeneID" id="75181539"/>
<evidence type="ECO:0000313" key="2">
    <source>
        <dbReference type="Proteomes" id="UP000298111"/>
    </source>
</evidence>
<dbReference type="PROSITE" id="PS51318">
    <property type="entry name" value="TAT"/>
    <property type="match status" value="1"/>
</dbReference>
<dbReference type="AlphaFoldDB" id="A0A6C1C7C9"/>
<keyword evidence="1" id="KW-0547">Nucleotide-binding</keyword>
<accession>A0A6C1C7C9</accession>
<organism evidence="1 2">
    <name type="scientific">Streptomyces albus</name>
    <dbReference type="NCBI Taxonomy" id="1888"/>
    <lineage>
        <taxon>Bacteria</taxon>
        <taxon>Bacillati</taxon>
        <taxon>Actinomycetota</taxon>
        <taxon>Actinomycetes</taxon>
        <taxon>Kitasatosporales</taxon>
        <taxon>Streptomycetaceae</taxon>
        <taxon>Streptomyces</taxon>
    </lineage>
</organism>
<dbReference type="Proteomes" id="UP000298111">
    <property type="component" value="Unassembled WGS sequence"/>
</dbReference>
<dbReference type="EMBL" id="RCIY01000114">
    <property type="protein sequence ID" value="TGG75515.1"/>
    <property type="molecule type" value="Genomic_DNA"/>
</dbReference>